<dbReference type="Gene3D" id="1.10.110.10">
    <property type="entry name" value="Plant lipid-transfer and hydrophobic proteins"/>
    <property type="match status" value="1"/>
</dbReference>
<feature type="transmembrane region" description="Helical" evidence="7">
    <location>
        <begin position="183"/>
        <end position="207"/>
    </location>
</feature>
<proteinExistence type="predicted"/>
<dbReference type="Pfam" id="PF07714">
    <property type="entry name" value="PK_Tyr_Ser-Thr"/>
    <property type="match status" value="1"/>
</dbReference>
<name>A0ABP0U636_9BRYO</name>
<evidence type="ECO:0000256" key="4">
    <source>
        <dbReference type="ARBA" id="ARBA00022777"/>
    </source>
</evidence>
<dbReference type="InterPro" id="IPR001245">
    <property type="entry name" value="Ser-Thr/Tyr_kinase_cat_dom"/>
</dbReference>
<protein>
    <recommendedName>
        <fullName evidence="8">Protein kinase domain-containing protein</fullName>
    </recommendedName>
</protein>
<gene>
    <name evidence="9" type="ORF">CSSPTR1EN2_LOCUS11793</name>
</gene>
<dbReference type="Proteomes" id="UP001497512">
    <property type="component" value="Chromosome 19"/>
</dbReference>
<evidence type="ECO:0000313" key="10">
    <source>
        <dbReference type="Proteomes" id="UP001497512"/>
    </source>
</evidence>
<keyword evidence="2" id="KW-0808">Transferase</keyword>
<accession>A0ABP0U636</accession>
<dbReference type="InterPro" id="IPR008271">
    <property type="entry name" value="Ser/Thr_kinase_AS"/>
</dbReference>
<keyword evidence="7" id="KW-0472">Membrane</keyword>
<dbReference type="InterPro" id="IPR000719">
    <property type="entry name" value="Prot_kinase_dom"/>
</dbReference>
<dbReference type="PANTHER" id="PTHR47973">
    <property type="entry name" value="CYSTEINE-RICH RECEPTOR-LIKE PROTEIN KINASE 3"/>
    <property type="match status" value="1"/>
</dbReference>
<dbReference type="InterPro" id="IPR016140">
    <property type="entry name" value="Bifunc_inhib/LTP/seed_store"/>
</dbReference>
<dbReference type="InterPro" id="IPR036312">
    <property type="entry name" value="Bifun_inhib/LTP/seed_sf"/>
</dbReference>
<evidence type="ECO:0000313" key="9">
    <source>
        <dbReference type="EMBL" id="CAK9213551.1"/>
    </source>
</evidence>
<keyword evidence="1" id="KW-0723">Serine/threonine-protein kinase</keyword>
<dbReference type="SUPFAM" id="SSF47699">
    <property type="entry name" value="Bifunctional inhibitor/lipid-transfer protein/seed storage 2S albumin"/>
    <property type="match status" value="1"/>
</dbReference>
<dbReference type="SMART" id="SM00220">
    <property type="entry name" value="S_TKc"/>
    <property type="match status" value="1"/>
</dbReference>
<dbReference type="InterPro" id="IPR011009">
    <property type="entry name" value="Kinase-like_dom_sf"/>
</dbReference>
<keyword evidence="7" id="KW-1133">Transmembrane helix</keyword>
<feature type="binding site" evidence="6">
    <location>
        <position position="276"/>
    </location>
    <ligand>
        <name>ATP</name>
        <dbReference type="ChEBI" id="CHEBI:30616"/>
    </ligand>
</feature>
<dbReference type="InterPro" id="IPR017441">
    <property type="entry name" value="Protein_kinase_ATP_BS"/>
</dbReference>
<evidence type="ECO:0000256" key="5">
    <source>
        <dbReference type="ARBA" id="ARBA00022840"/>
    </source>
</evidence>
<keyword evidence="3 6" id="KW-0547">Nucleotide-binding</keyword>
<keyword evidence="10" id="KW-1185">Reference proteome</keyword>
<dbReference type="EMBL" id="OZ019911">
    <property type="protein sequence ID" value="CAK9213551.1"/>
    <property type="molecule type" value="Genomic_DNA"/>
</dbReference>
<dbReference type="Pfam" id="PF00234">
    <property type="entry name" value="Tryp_alpha_amyl"/>
    <property type="match status" value="1"/>
</dbReference>
<keyword evidence="5 6" id="KW-0067">ATP-binding</keyword>
<dbReference type="CDD" id="cd14066">
    <property type="entry name" value="STKc_IRAK"/>
    <property type="match status" value="1"/>
</dbReference>
<dbReference type="Gene3D" id="1.10.510.10">
    <property type="entry name" value="Transferase(Phosphotransferase) domain 1"/>
    <property type="match status" value="1"/>
</dbReference>
<dbReference type="Gene3D" id="3.30.200.20">
    <property type="entry name" value="Phosphorylase Kinase, domain 1"/>
    <property type="match status" value="1"/>
</dbReference>
<dbReference type="SUPFAM" id="SSF56112">
    <property type="entry name" value="Protein kinase-like (PK-like)"/>
    <property type="match status" value="1"/>
</dbReference>
<evidence type="ECO:0000256" key="6">
    <source>
        <dbReference type="PROSITE-ProRule" id="PRU10141"/>
    </source>
</evidence>
<organism evidence="9 10">
    <name type="scientific">Sphagnum troendelagicum</name>
    <dbReference type="NCBI Taxonomy" id="128251"/>
    <lineage>
        <taxon>Eukaryota</taxon>
        <taxon>Viridiplantae</taxon>
        <taxon>Streptophyta</taxon>
        <taxon>Embryophyta</taxon>
        <taxon>Bryophyta</taxon>
        <taxon>Sphagnophytina</taxon>
        <taxon>Sphagnopsida</taxon>
        <taxon>Sphagnales</taxon>
        <taxon>Sphagnaceae</taxon>
        <taxon>Sphagnum</taxon>
    </lineage>
</organism>
<dbReference type="PROSITE" id="PS00107">
    <property type="entry name" value="PROTEIN_KINASE_ATP"/>
    <property type="match status" value="1"/>
</dbReference>
<dbReference type="PROSITE" id="PS50011">
    <property type="entry name" value="PROTEIN_KINASE_DOM"/>
    <property type="match status" value="1"/>
</dbReference>
<dbReference type="PROSITE" id="PS00108">
    <property type="entry name" value="PROTEIN_KINASE_ST"/>
    <property type="match status" value="1"/>
</dbReference>
<dbReference type="CDD" id="cd00010">
    <property type="entry name" value="AAI_LTSS"/>
    <property type="match status" value="1"/>
</dbReference>
<feature type="domain" description="Protein kinase" evidence="8">
    <location>
        <begin position="248"/>
        <end position="526"/>
    </location>
</feature>
<keyword evidence="7" id="KW-0812">Transmembrane</keyword>
<keyword evidence="4" id="KW-0418">Kinase</keyword>
<evidence type="ECO:0000256" key="7">
    <source>
        <dbReference type="SAM" id="Phobius"/>
    </source>
</evidence>
<evidence type="ECO:0000259" key="8">
    <source>
        <dbReference type="PROSITE" id="PS50011"/>
    </source>
</evidence>
<evidence type="ECO:0000256" key="1">
    <source>
        <dbReference type="ARBA" id="ARBA00022527"/>
    </source>
</evidence>
<reference evidence="9" key="1">
    <citation type="submission" date="2024-02" db="EMBL/GenBank/DDBJ databases">
        <authorList>
            <consortium name="ELIXIR-Norway"/>
            <consortium name="Elixir Norway"/>
        </authorList>
    </citation>
    <scope>NUCLEOTIDE SEQUENCE</scope>
</reference>
<evidence type="ECO:0000256" key="2">
    <source>
        <dbReference type="ARBA" id="ARBA00022679"/>
    </source>
</evidence>
<sequence>MIMNFPGRTGAARSAGNVVGVMLVALIVTLPAAAVVATTTASLRSAAVVSSLDQEAAVRDAVQQQQQELLPQPNCSAPNPKLLDDQKCGPDCWTAYINPSEMFAFCGDYSKNISETPSPECCAGVLNASTYFAPRCFCRYIFMPAPHMGIIPARRLALPELCNVTKFCDICSHLKPACGSSPVIIVASVVGGSVVCVIIAVFAWFFYQRKKHRLRFPDTFQDIDDIMRVESRPTLFSYSVLKKATKNFHISNKLGEGGFGSVFKGVLTDGTEVAVKQLSVGSKQGNDEFLNEVVLITSVQHRNLVKLQGCCLKGDERILVYEFLPNKSLHQALFDEEQVLHLDWLTRMKIILGTAQGLSYLHEGCRTRIIHRDIKASNILLDEDYNPKIADFGLARFFLDSQTHVSTRVAGTKGYLAPEYALRGQLTEKADVFSFGVVVLELISGRSNFDLRLPSDTAYLLDWTWDLHKKKMLKDVIDRSLVEDLCYSEEDAMRVVTIALLCTQSDATKRPVMSRIVAMLSRDANIEIPEIIQNSKPPELELTELPDVGVWNEASKLADSDVSLLSEDPASANFGMTSNPSCSVSCISAIQPR</sequence>
<evidence type="ECO:0000256" key="3">
    <source>
        <dbReference type="ARBA" id="ARBA00022741"/>
    </source>
</evidence>
<dbReference type="InterPro" id="IPR052059">
    <property type="entry name" value="CR_Ser/Thr_kinase"/>
</dbReference>